<protein>
    <submittedName>
        <fullName evidence="3">YceI family protein</fullName>
    </submittedName>
</protein>
<dbReference type="Pfam" id="PF04264">
    <property type="entry name" value="YceI"/>
    <property type="match status" value="1"/>
</dbReference>
<accession>A0ABP9Q6J1</accession>
<dbReference type="SUPFAM" id="SSF101874">
    <property type="entry name" value="YceI-like"/>
    <property type="match status" value="1"/>
</dbReference>
<dbReference type="PANTHER" id="PTHR34406:SF1">
    <property type="entry name" value="PROTEIN YCEI"/>
    <property type="match status" value="1"/>
</dbReference>
<name>A0ABP9Q6J1_9PSEU</name>
<reference evidence="4" key="1">
    <citation type="journal article" date="2019" name="Int. J. Syst. Evol. Microbiol.">
        <title>The Global Catalogue of Microorganisms (GCM) 10K type strain sequencing project: providing services to taxonomists for standard genome sequencing and annotation.</title>
        <authorList>
            <consortium name="The Broad Institute Genomics Platform"/>
            <consortium name="The Broad Institute Genome Sequencing Center for Infectious Disease"/>
            <person name="Wu L."/>
            <person name="Ma J."/>
        </authorList>
    </citation>
    <scope>NUCLEOTIDE SEQUENCE [LARGE SCALE GENOMIC DNA]</scope>
    <source>
        <strain evidence="4">JCM 18303</strain>
    </source>
</reference>
<sequence>MTTSTQPLVGTFAIDPIHSLFQFGVKHMGVSAFRASFEDVSGKVVADEQGIRLDGSVRVESLTIKQPDFRAHVLNGADFFDAPNHPELTFRSNDIKLREDGTAEVAGELTIKGITKPFTATGTYTPVVEALGGQSRFGVEFEAVVDRRDWDFSFAAQLPKGGDALANTVKLTANVEFVKEA</sequence>
<dbReference type="InterPro" id="IPR007372">
    <property type="entry name" value="Lipid/polyisoprenoid-bd_YceI"/>
</dbReference>
<dbReference type="Proteomes" id="UP001428817">
    <property type="component" value="Unassembled WGS sequence"/>
</dbReference>
<keyword evidence="4" id="KW-1185">Reference proteome</keyword>
<dbReference type="RefSeq" id="WP_185059275.1">
    <property type="nucleotide sequence ID" value="NZ_BAABJP010000015.1"/>
</dbReference>
<feature type="domain" description="Lipid/polyisoprenoid-binding YceI-like" evidence="2">
    <location>
        <begin position="11"/>
        <end position="178"/>
    </location>
</feature>
<dbReference type="EMBL" id="BAABJP010000015">
    <property type="protein sequence ID" value="GAA5157663.1"/>
    <property type="molecule type" value="Genomic_DNA"/>
</dbReference>
<dbReference type="Gene3D" id="2.40.128.110">
    <property type="entry name" value="Lipid/polyisoprenoid-binding, YceI-like"/>
    <property type="match status" value="1"/>
</dbReference>
<dbReference type="InterPro" id="IPR036761">
    <property type="entry name" value="TTHA0802/YceI-like_sf"/>
</dbReference>
<organism evidence="3 4">
    <name type="scientific">Pseudonocardia eucalypti</name>
    <dbReference type="NCBI Taxonomy" id="648755"/>
    <lineage>
        <taxon>Bacteria</taxon>
        <taxon>Bacillati</taxon>
        <taxon>Actinomycetota</taxon>
        <taxon>Actinomycetes</taxon>
        <taxon>Pseudonocardiales</taxon>
        <taxon>Pseudonocardiaceae</taxon>
        <taxon>Pseudonocardia</taxon>
    </lineage>
</organism>
<dbReference type="PANTHER" id="PTHR34406">
    <property type="entry name" value="PROTEIN YCEI"/>
    <property type="match status" value="1"/>
</dbReference>
<comment type="similarity">
    <text evidence="1">Belongs to the UPF0312 family.</text>
</comment>
<evidence type="ECO:0000313" key="3">
    <source>
        <dbReference type="EMBL" id="GAA5157663.1"/>
    </source>
</evidence>
<evidence type="ECO:0000256" key="1">
    <source>
        <dbReference type="ARBA" id="ARBA00008812"/>
    </source>
</evidence>
<proteinExistence type="inferred from homology"/>
<evidence type="ECO:0000313" key="4">
    <source>
        <dbReference type="Proteomes" id="UP001428817"/>
    </source>
</evidence>
<gene>
    <name evidence="3" type="ORF">GCM10023321_36220</name>
</gene>
<dbReference type="SMART" id="SM00867">
    <property type="entry name" value="YceI"/>
    <property type="match status" value="1"/>
</dbReference>
<comment type="caution">
    <text evidence="3">The sequence shown here is derived from an EMBL/GenBank/DDBJ whole genome shotgun (WGS) entry which is preliminary data.</text>
</comment>
<evidence type="ECO:0000259" key="2">
    <source>
        <dbReference type="SMART" id="SM00867"/>
    </source>
</evidence>